<sequence>MECSVSGRYLLIEFPRHAVVLRHSRTSVSSGLPLFPSSEWHFPHSQDAESEPSQATAPPCTLYSKSNEDRTFSIGRPTSFSFITNNGPEENSTRLRQRKCPFASRYALFSVSRLRATAGGAPGDNLQGHLRFPTFPASILRSLFRYPLSIVQLSPLWIEFILQVGSTTSANLGGSVGASLTGRYFRTTVVSHKSRRRVSKHNGGQIGVAGDGDWPSSRTRSHPKKDTPSLTRPIFVVGQLLDRHCSGADHGTPRKPLAHAFRTAVSMTGIPQFNSQFISVTKNSSNASKCYFRRKHDVGIGRNSSIFIHNAGLSNDLLSDIYGQPGFPPWLPLNLTAVAIRRCFFGLPFWGTIRGVEGFNLIGNRGRAHIPSILTQVCGSEHCRGPSVQTRIQHQLPFPFEPVHTWEGNTMVVKFRWKIAAPRDSKSQCVQSNVVLPSKPNKDTSQKGYAAPRSPSLNRAILNPLIFSSFSIGRE</sequence>
<reference evidence="2" key="1">
    <citation type="submission" date="2023-03" db="EMBL/GenBank/DDBJ databases">
        <title>Massive genome expansion in bonnet fungi (Mycena s.s.) driven by repeated elements and novel gene families across ecological guilds.</title>
        <authorList>
            <consortium name="Lawrence Berkeley National Laboratory"/>
            <person name="Harder C.B."/>
            <person name="Miyauchi S."/>
            <person name="Viragh M."/>
            <person name="Kuo A."/>
            <person name="Thoen E."/>
            <person name="Andreopoulos B."/>
            <person name="Lu D."/>
            <person name="Skrede I."/>
            <person name="Drula E."/>
            <person name="Henrissat B."/>
            <person name="Morin E."/>
            <person name="Kohler A."/>
            <person name="Barry K."/>
            <person name="LaButti K."/>
            <person name="Morin E."/>
            <person name="Salamov A."/>
            <person name="Lipzen A."/>
            <person name="Mereny Z."/>
            <person name="Hegedus B."/>
            <person name="Baldrian P."/>
            <person name="Stursova M."/>
            <person name="Weitz H."/>
            <person name="Taylor A."/>
            <person name="Grigoriev I.V."/>
            <person name="Nagy L.G."/>
            <person name="Martin F."/>
            <person name="Kauserud H."/>
        </authorList>
    </citation>
    <scope>NUCLEOTIDE SEQUENCE</scope>
    <source>
        <strain evidence="2">CBHHK188m</strain>
    </source>
</reference>
<organism evidence="2 3">
    <name type="scientific">Mycena maculata</name>
    <dbReference type="NCBI Taxonomy" id="230809"/>
    <lineage>
        <taxon>Eukaryota</taxon>
        <taxon>Fungi</taxon>
        <taxon>Dikarya</taxon>
        <taxon>Basidiomycota</taxon>
        <taxon>Agaricomycotina</taxon>
        <taxon>Agaricomycetes</taxon>
        <taxon>Agaricomycetidae</taxon>
        <taxon>Agaricales</taxon>
        <taxon>Marasmiineae</taxon>
        <taxon>Mycenaceae</taxon>
        <taxon>Mycena</taxon>
    </lineage>
</organism>
<protein>
    <submittedName>
        <fullName evidence="2">Uncharacterized protein</fullName>
    </submittedName>
</protein>
<gene>
    <name evidence="2" type="ORF">DFH07DRAFT_772268</name>
</gene>
<dbReference type="EMBL" id="JARJLG010000052">
    <property type="protein sequence ID" value="KAJ7759456.1"/>
    <property type="molecule type" value="Genomic_DNA"/>
</dbReference>
<dbReference type="AlphaFoldDB" id="A0AAD7JCI1"/>
<feature type="region of interest" description="Disordered" evidence="1">
    <location>
        <begin position="193"/>
        <end position="230"/>
    </location>
</feature>
<accession>A0AAD7JCI1</accession>
<evidence type="ECO:0000256" key="1">
    <source>
        <dbReference type="SAM" id="MobiDB-lite"/>
    </source>
</evidence>
<feature type="region of interest" description="Disordered" evidence="1">
    <location>
        <begin position="435"/>
        <end position="455"/>
    </location>
</feature>
<comment type="caution">
    <text evidence="2">The sequence shown here is derived from an EMBL/GenBank/DDBJ whole genome shotgun (WGS) entry which is preliminary data.</text>
</comment>
<evidence type="ECO:0000313" key="2">
    <source>
        <dbReference type="EMBL" id="KAJ7759456.1"/>
    </source>
</evidence>
<name>A0AAD7JCI1_9AGAR</name>
<proteinExistence type="predicted"/>
<dbReference type="Proteomes" id="UP001215280">
    <property type="component" value="Unassembled WGS sequence"/>
</dbReference>
<keyword evidence="3" id="KW-1185">Reference proteome</keyword>
<evidence type="ECO:0000313" key="3">
    <source>
        <dbReference type="Proteomes" id="UP001215280"/>
    </source>
</evidence>